<evidence type="ECO:0000313" key="2">
    <source>
        <dbReference type="EMBL" id="GFS95272.1"/>
    </source>
</evidence>
<proteinExistence type="predicted"/>
<evidence type="ECO:0000313" key="3">
    <source>
        <dbReference type="Proteomes" id="UP000887013"/>
    </source>
</evidence>
<gene>
    <name evidence="2" type="ORF">NPIL_205651</name>
</gene>
<protein>
    <submittedName>
        <fullName evidence="2">Uncharacterized protein</fullName>
    </submittedName>
</protein>
<reference evidence="2" key="1">
    <citation type="submission" date="2020-08" db="EMBL/GenBank/DDBJ databases">
        <title>Multicomponent nature underlies the extraordinary mechanical properties of spider dragline silk.</title>
        <authorList>
            <person name="Kono N."/>
            <person name="Nakamura H."/>
            <person name="Mori M."/>
            <person name="Yoshida Y."/>
            <person name="Ohtoshi R."/>
            <person name="Malay A.D."/>
            <person name="Moran D.A.P."/>
            <person name="Tomita M."/>
            <person name="Numata K."/>
            <person name="Arakawa K."/>
        </authorList>
    </citation>
    <scope>NUCLEOTIDE SEQUENCE</scope>
</reference>
<feature type="non-terminal residue" evidence="2">
    <location>
        <position position="43"/>
    </location>
</feature>
<sequence length="43" mass="4802">MSSWRNLRSGLRFGGSKDQGLSRDISPVRKPRGVIIQVMGWDG</sequence>
<feature type="region of interest" description="Disordered" evidence="1">
    <location>
        <begin position="1"/>
        <end position="26"/>
    </location>
</feature>
<organism evidence="2 3">
    <name type="scientific">Nephila pilipes</name>
    <name type="common">Giant wood spider</name>
    <name type="synonym">Nephila maculata</name>
    <dbReference type="NCBI Taxonomy" id="299642"/>
    <lineage>
        <taxon>Eukaryota</taxon>
        <taxon>Metazoa</taxon>
        <taxon>Ecdysozoa</taxon>
        <taxon>Arthropoda</taxon>
        <taxon>Chelicerata</taxon>
        <taxon>Arachnida</taxon>
        <taxon>Araneae</taxon>
        <taxon>Araneomorphae</taxon>
        <taxon>Entelegynae</taxon>
        <taxon>Araneoidea</taxon>
        <taxon>Nephilidae</taxon>
        <taxon>Nephila</taxon>
    </lineage>
</organism>
<evidence type="ECO:0000256" key="1">
    <source>
        <dbReference type="SAM" id="MobiDB-lite"/>
    </source>
</evidence>
<dbReference type="AlphaFoldDB" id="A0A8X6TCG3"/>
<dbReference type="EMBL" id="BMAW01005659">
    <property type="protein sequence ID" value="GFS95272.1"/>
    <property type="molecule type" value="Genomic_DNA"/>
</dbReference>
<accession>A0A8X6TCG3</accession>
<comment type="caution">
    <text evidence="2">The sequence shown here is derived from an EMBL/GenBank/DDBJ whole genome shotgun (WGS) entry which is preliminary data.</text>
</comment>
<keyword evidence="3" id="KW-1185">Reference proteome</keyword>
<name>A0A8X6TCG3_NEPPI</name>
<dbReference type="Proteomes" id="UP000887013">
    <property type="component" value="Unassembled WGS sequence"/>
</dbReference>